<feature type="compositionally biased region" description="Gly residues" evidence="6">
    <location>
        <begin position="581"/>
        <end position="592"/>
    </location>
</feature>
<protein>
    <recommendedName>
        <fullName evidence="10">Hsp70 family protein</fullName>
    </recommendedName>
</protein>
<evidence type="ECO:0000256" key="7">
    <source>
        <dbReference type="SAM" id="Phobius"/>
    </source>
</evidence>
<comment type="caution">
    <text evidence="8">The sequence shown here is derived from an EMBL/GenBank/DDBJ whole genome shotgun (WGS) entry which is preliminary data.</text>
</comment>
<dbReference type="InterPro" id="IPR013126">
    <property type="entry name" value="Hsp_70_fam"/>
</dbReference>
<evidence type="ECO:0000256" key="1">
    <source>
        <dbReference type="ARBA" id="ARBA00007381"/>
    </source>
</evidence>
<dbReference type="Gene3D" id="3.30.420.40">
    <property type="match status" value="2"/>
</dbReference>
<reference evidence="8 9" key="1">
    <citation type="submission" date="2021-01" db="EMBL/GenBank/DDBJ databases">
        <title>Whole genome shotgun sequence of Plantactinospora mayteni NBRC 109088.</title>
        <authorList>
            <person name="Komaki H."/>
            <person name="Tamura T."/>
        </authorList>
    </citation>
    <scope>NUCLEOTIDE SEQUENCE [LARGE SCALE GENOMIC DNA]</scope>
    <source>
        <strain evidence="8 9">NBRC 109088</strain>
    </source>
</reference>
<dbReference type="InterPro" id="IPR043129">
    <property type="entry name" value="ATPase_NBD"/>
</dbReference>
<dbReference type="PRINTS" id="PR00301">
    <property type="entry name" value="HEATSHOCK70"/>
</dbReference>
<evidence type="ECO:0000256" key="5">
    <source>
        <dbReference type="ARBA" id="ARBA00023186"/>
    </source>
</evidence>
<feature type="transmembrane region" description="Helical" evidence="7">
    <location>
        <begin position="486"/>
        <end position="508"/>
    </location>
</feature>
<dbReference type="EMBL" id="BONX01000026">
    <property type="protein sequence ID" value="GIG97361.1"/>
    <property type="molecule type" value="Genomic_DNA"/>
</dbReference>
<comment type="similarity">
    <text evidence="1">Belongs to the heat shock protein 70 family.</text>
</comment>
<dbReference type="RefSeq" id="WP_239312667.1">
    <property type="nucleotide sequence ID" value="NZ_BAAAZQ010000011.1"/>
</dbReference>
<feature type="region of interest" description="Disordered" evidence="6">
    <location>
        <begin position="419"/>
        <end position="451"/>
    </location>
</feature>
<keyword evidence="7" id="KW-1133">Transmembrane helix</keyword>
<dbReference type="PROSITE" id="PS01036">
    <property type="entry name" value="HSP70_3"/>
    <property type="match status" value="1"/>
</dbReference>
<feature type="region of interest" description="Disordered" evidence="6">
    <location>
        <begin position="519"/>
        <end position="608"/>
    </location>
</feature>
<evidence type="ECO:0008006" key="10">
    <source>
        <dbReference type="Google" id="ProtNLM"/>
    </source>
</evidence>
<evidence type="ECO:0000313" key="9">
    <source>
        <dbReference type="Proteomes" id="UP000621500"/>
    </source>
</evidence>
<keyword evidence="7" id="KW-0812">Transmembrane</keyword>
<keyword evidence="9" id="KW-1185">Reference proteome</keyword>
<keyword evidence="2" id="KW-0547">Nucleotide-binding</keyword>
<feature type="compositionally biased region" description="Low complexity" evidence="6">
    <location>
        <begin position="567"/>
        <end position="580"/>
    </location>
</feature>
<evidence type="ECO:0000313" key="8">
    <source>
        <dbReference type="EMBL" id="GIG97361.1"/>
    </source>
</evidence>
<name>A0ABQ4ERT8_9ACTN</name>
<dbReference type="Pfam" id="PF00012">
    <property type="entry name" value="HSP70"/>
    <property type="match status" value="1"/>
</dbReference>
<evidence type="ECO:0000256" key="2">
    <source>
        <dbReference type="ARBA" id="ARBA00022741"/>
    </source>
</evidence>
<proteinExistence type="inferred from homology"/>
<dbReference type="Proteomes" id="UP000621500">
    <property type="component" value="Unassembled WGS sequence"/>
</dbReference>
<sequence length="742" mass="75423">MRPELSADVGRFRLGIDFGTSNTVAVLAWPDGRARPLLFDGAPLLPSAVCLDTSGALLVGRDAVNAALSYPDRFEPYPKRRIDDGTLLLGGTEIPVGDAIAAVLHRVAVEAYRVAGRAAAEVVLTCPAAWAARRRRVLRDAALRVGLPEPRLVPEPLAAAFHFTGLLGTRVPIGGHLLVYDFGAGTFDASVVRRTTDGFTVVATEGLADTGGLDVDAAVVAHLGAVHGERHPANWQRLRDPRTPAERRHHRQLWDGVRAAKESLSRTASALVHVPLLDQDAPLGREQFEQLARPVVDRSVTAARSALLDAEVGFDQLAGLILVGGASRMPIVATQLHRVFGIAPTVLEQPELVVAEGSLLATHDGGAASHGTAAGTSVGTGSAIGAGTSIVAGNGIGAGMGAGNGGNGVIGGIGGIGGASGSRAEPGQRDGPRVGAGIPARPAGPAPTPSEAPTVVMRAVVPAGPTPPTSAPASELEPPTTRRRPVWLVAAAVVVAITLAVSGLVVGWDRFFGEPDSDGQFSADGRNTSSPGVADVAGGPAVSGQPGPTVSTSPGAGASGSPGGTPRPGATTTRPRSTAGNPGGGAAPGGGNAPAAPAPAGRKSTDDPEIVCQEVGIRMTRKSGSGPGPRIDLNGCIKGRNGWAANGNGGVYLGNIQDYHDSTSFKGRLVVETYKCDGGLVDQTDTGLTDRKGSRLSATLNVVDSYSGSFYIKAKITGLEVQLDGDVWTGGSDTVTSPCIDL</sequence>
<dbReference type="InterPro" id="IPR018181">
    <property type="entry name" value="Heat_shock_70_CS"/>
</dbReference>
<keyword evidence="7" id="KW-0472">Membrane</keyword>
<evidence type="ECO:0000256" key="6">
    <source>
        <dbReference type="SAM" id="MobiDB-lite"/>
    </source>
</evidence>
<feature type="region of interest" description="Disordered" evidence="6">
    <location>
        <begin position="461"/>
        <end position="480"/>
    </location>
</feature>
<keyword evidence="3" id="KW-0067">ATP-binding</keyword>
<evidence type="ECO:0000256" key="3">
    <source>
        <dbReference type="ARBA" id="ARBA00022840"/>
    </source>
</evidence>
<accession>A0ABQ4ERT8</accession>
<dbReference type="Gene3D" id="3.90.640.10">
    <property type="entry name" value="Actin, Chain A, domain 4"/>
    <property type="match status" value="1"/>
</dbReference>
<keyword evidence="4" id="KW-0346">Stress response</keyword>
<organism evidence="8 9">
    <name type="scientific">Plantactinospora mayteni</name>
    <dbReference type="NCBI Taxonomy" id="566021"/>
    <lineage>
        <taxon>Bacteria</taxon>
        <taxon>Bacillati</taxon>
        <taxon>Actinomycetota</taxon>
        <taxon>Actinomycetes</taxon>
        <taxon>Micromonosporales</taxon>
        <taxon>Micromonosporaceae</taxon>
        <taxon>Plantactinospora</taxon>
    </lineage>
</organism>
<evidence type="ECO:0000256" key="4">
    <source>
        <dbReference type="ARBA" id="ARBA00023016"/>
    </source>
</evidence>
<dbReference type="SUPFAM" id="SSF53067">
    <property type="entry name" value="Actin-like ATPase domain"/>
    <property type="match status" value="2"/>
</dbReference>
<keyword evidence="5" id="KW-0143">Chaperone</keyword>
<dbReference type="PANTHER" id="PTHR45639:SF34">
    <property type="entry name" value="CHAPERONE PROTEIN DNAK"/>
    <property type="match status" value="1"/>
</dbReference>
<gene>
    <name evidence="8" type="ORF">Pma05_39340</name>
</gene>
<dbReference type="PANTHER" id="PTHR45639">
    <property type="entry name" value="HSC70CB, ISOFORM G-RELATED"/>
    <property type="match status" value="1"/>
</dbReference>